<evidence type="ECO:0000256" key="4">
    <source>
        <dbReference type="PIRSR" id="PIRSR606225-1"/>
    </source>
</evidence>
<feature type="domain" description="RNA-binding S4" evidence="8">
    <location>
        <begin position="48"/>
        <end position="113"/>
    </location>
</feature>
<dbReference type="InterPro" id="IPR050188">
    <property type="entry name" value="RluA_PseudoU_synthase"/>
</dbReference>
<dbReference type="PROSITE" id="PS01129">
    <property type="entry name" value="PSI_RLU"/>
    <property type="match status" value="1"/>
</dbReference>
<keyword evidence="10" id="KW-1185">Reference proteome</keyword>
<dbReference type="RefSeq" id="WP_154534744.1">
    <property type="nucleotide sequence ID" value="NZ_VUNG01000030.1"/>
</dbReference>
<dbReference type="InterPro" id="IPR006145">
    <property type="entry name" value="PsdUridine_synth_RsuA/RluA"/>
</dbReference>
<dbReference type="NCBIfam" id="TIGR00005">
    <property type="entry name" value="rluA_subfam"/>
    <property type="match status" value="1"/>
</dbReference>
<accession>A0A7K0KGU5</accession>
<dbReference type="SUPFAM" id="SSF55120">
    <property type="entry name" value="Pseudouridine synthase"/>
    <property type="match status" value="1"/>
</dbReference>
<dbReference type="FunFam" id="3.30.2350.10:FF:000006">
    <property type="entry name" value="Pseudouridine synthase"/>
    <property type="match status" value="1"/>
</dbReference>
<dbReference type="SUPFAM" id="SSF55174">
    <property type="entry name" value="Alpha-L RNA-binding motif"/>
    <property type="match status" value="1"/>
</dbReference>
<sequence length="369" mass="41571">MAEENIFSDLLDDELDQSEDNGRDNLNPSNGNRYEHWRIVVDAGQAPVRIDKFLAEHMQHSSRNRIQTAADAGCICVAGKAVKSNYKVRPGDVVTLMLDYPKHDTSIVAENIPLDIVYEDDDLMVVNKPAGMVVHPGAGNFTGTLINAVAWHMRDVPAFDANNPEVGLVHRIDKDTSGLLVVAKTPEAKTVLGKQFFHKTTHRSYNALVWGHIVEDEGRIEGNIGRDPKDRLRMKVFDPESGIGKPAVTHYKVLERFGYTTLVECILETGRTHQIRAHMKHIGHPLFGDERYGGTEILRGQRSASYKAFINNCFKICPRQALHAKTLGFVHPRTHQQMDFDSPWPEDFAALIDKWRTFIKGTNRTLNDQ</sequence>
<organism evidence="9 10">
    <name type="scientific">Hallella mizrahii</name>
    <dbReference type="NCBI Taxonomy" id="2606637"/>
    <lineage>
        <taxon>Bacteria</taxon>
        <taxon>Pseudomonadati</taxon>
        <taxon>Bacteroidota</taxon>
        <taxon>Bacteroidia</taxon>
        <taxon>Bacteroidales</taxon>
        <taxon>Prevotellaceae</taxon>
        <taxon>Hallella</taxon>
    </lineage>
</organism>
<evidence type="ECO:0000313" key="9">
    <source>
        <dbReference type="EMBL" id="MST85156.1"/>
    </source>
</evidence>
<reference evidence="9 10" key="1">
    <citation type="submission" date="2019-08" db="EMBL/GenBank/DDBJ databases">
        <title>In-depth cultivation of the pig gut microbiome towards novel bacterial diversity and tailored functional studies.</title>
        <authorList>
            <person name="Wylensek D."/>
            <person name="Hitch T.C.A."/>
            <person name="Clavel T."/>
        </authorList>
    </citation>
    <scope>NUCLEOTIDE SEQUENCE [LARGE SCALE GENOMIC DNA]</scope>
    <source>
        <strain evidence="9 10">LKV-178-WT-2A</strain>
    </source>
</reference>
<feature type="compositionally biased region" description="Acidic residues" evidence="7">
    <location>
        <begin position="10"/>
        <end position="19"/>
    </location>
</feature>
<evidence type="ECO:0000259" key="8">
    <source>
        <dbReference type="SMART" id="SM00363"/>
    </source>
</evidence>
<dbReference type="SMART" id="SM00363">
    <property type="entry name" value="S4"/>
    <property type="match status" value="1"/>
</dbReference>
<comment type="catalytic activity">
    <reaction evidence="6">
        <text>a uridine in RNA = a pseudouridine in RNA</text>
        <dbReference type="Rhea" id="RHEA:48348"/>
        <dbReference type="Rhea" id="RHEA-COMP:12068"/>
        <dbReference type="Rhea" id="RHEA-COMP:12069"/>
        <dbReference type="ChEBI" id="CHEBI:65314"/>
        <dbReference type="ChEBI" id="CHEBI:65315"/>
    </reaction>
</comment>
<dbReference type="EMBL" id="VUNG01000030">
    <property type="protein sequence ID" value="MST85156.1"/>
    <property type="molecule type" value="Genomic_DNA"/>
</dbReference>
<comment type="caution">
    <text evidence="9">The sequence shown here is derived from an EMBL/GenBank/DDBJ whole genome shotgun (WGS) entry which is preliminary data.</text>
</comment>
<evidence type="ECO:0000256" key="5">
    <source>
        <dbReference type="PROSITE-ProRule" id="PRU00182"/>
    </source>
</evidence>
<evidence type="ECO:0000256" key="6">
    <source>
        <dbReference type="RuleBase" id="RU362028"/>
    </source>
</evidence>
<dbReference type="AlphaFoldDB" id="A0A7K0KGU5"/>
<protein>
    <recommendedName>
        <fullName evidence="6">Pseudouridine synthase</fullName>
        <ecNumber evidence="6">5.4.99.-</ecNumber>
    </recommendedName>
</protein>
<dbReference type="PANTHER" id="PTHR21600:SF44">
    <property type="entry name" value="RIBOSOMAL LARGE SUBUNIT PSEUDOURIDINE SYNTHASE D"/>
    <property type="match status" value="1"/>
</dbReference>
<feature type="region of interest" description="Disordered" evidence="7">
    <location>
        <begin position="1"/>
        <end position="29"/>
    </location>
</feature>
<dbReference type="Pfam" id="PF00849">
    <property type="entry name" value="PseudoU_synth_2"/>
    <property type="match status" value="1"/>
</dbReference>
<dbReference type="InterPro" id="IPR020103">
    <property type="entry name" value="PsdUridine_synth_cat_dom_sf"/>
</dbReference>
<evidence type="ECO:0000256" key="2">
    <source>
        <dbReference type="ARBA" id="ARBA00022884"/>
    </source>
</evidence>
<dbReference type="InterPro" id="IPR036986">
    <property type="entry name" value="S4_RNA-bd_sf"/>
</dbReference>
<gene>
    <name evidence="9" type="ORF">FYJ73_10870</name>
</gene>
<dbReference type="GO" id="GO:0000455">
    <property type="term" value="P:enzyme-directed rRNA pseudouridine synthesis"/>
    <property type="evidence" value="ECO:0007669"/>
    <property type="project" value="TreeGrafter"/>
</dbReference>
<dbReference type="GO" id="GO:0120159">
    <property type="term" value="F:rRNA pseudouridine synthase activity"/>
    <property type="evidence" value="ECO:0007669"/>
    <property type="project" value="UniProtKB-ARBA"/>
</dbReference>
<name>A0A7K0KGU5_9BACT</name>
<dbReference type="InterPro" id="IPR006225">
    <property type="entry name" value="PsdUridine_synth_RluC/D"/>
</dbReference>
<dbReference type="Proteomes" id="UP000438914">
    <property type="component" value="Unassembled WGS sequence"/>
</dbReference>
<dbReference type="Gene3D" id="3.10.290.10">
    <property type="entry name" value="RNA-binding S4 domain"/>
    <property type="match status" value="1"/>
</dbReference>
<dbReference type="Gene3D" id="3.30.2350.10">
    <property type="entry name" value="Pseudouridine synthase"/>
    <property type="match status" value="1"/>
</dbReference>
<dbReference type="GO" id="GO:0003723">
    <property type="term" value="F:RNA binding"/>
    <property type="evidence" value="ECO:0007669"/>
    <property type="project" value="UniProtKB-KW"/>
</dbReference>
<dbReference type="InterPro" id="IPR002942">
    <property type="entry name" value="S4_RNA-bd"/>
</dbReference>
<keyword evidence="2 5" id="KW-0694">RNA-binding</keyword>
<dbReference type="InterPro" id="IPR006224">
    <property type="entry name" value="PsdUridine_synth_RluA-like_CS"/>
</dbReference>
<dbReference type="Pfam" id="PF01479">
    <property type="entry name" value="S4"/>
    <property type="match status" value="1"/>
</dbReference>
<comment type="similarity">
    <text evidence="1 6">Belongs to the pseudouridine synthase RluA family.</text>
</comment>
<dbReference type="PANTHER" id="PTHR21600">
    <property type="entry name" value="MITOCHONDRIAL RNA PSEUDOURIDINE SYNTHASE"/>
    <property type="match status" value="1"/>
</dbReference>
<feature type="active site" evidence="4">
    <location>
        <position position="173"/>
    </location>
</feature>
<evidence type="ECO:0000256" key="3">
    <source>
        <dbReference type="ARBA" id="ARBA00023235"/>
    </source>
</evidence>
<dbReference type="PROSITE" id="PS50889">
    <property type="entry name" value="S4"/>
    <property type="match status" value="1"/>
</dbReference>
<evidence type="ECO:0000313" key="10">
    <source>
        <dbReference type="Proteomes" id="UP000438914"/>
    </source>
</evidence>
<evidence type="ECO:0000256" key="7">
    <source>
        <dbReference type="SAM" id="MobiDB-lite"/>
    </source>
</evidence>
<keyword evidence="3 6" id="KW-0413">Isomerase</keyword>
<dbReference type="EC" id="5.4.99.-" evidence="6"/>
<comment type="function">
    <text evidence="6">Responsible for synthesis of pseudouridine from uracil.</text>
</comment>
<dbReference type="CDD" id="cd02869">
    <property type="entry name" value="PseudoU_synth_RluA_like"/>
    <property type="match status" value="1"/>
</dbReference>
<evidence type="ECO:0000256" key="1">
    <source>
        <dbReference type="ARBA" id="ARBA00010876"/>
    </source>
</evidence>
<dbReference type="CDD" id="cd00165">
    <property type="entry name" value="S4"/>
    <property type="match status" value="1"/>
</dbReference>
<proteinExistence type="inferred from homology"/>